<evidence type="ECO:0000313" key="2">
    <source>
        <dbReference type="Proteomes" id="UP000315700"/>
    </source>
</evidence>
<name>A0A517SK57_9PLAN</name>
<dbReference type="KEGG" id="ccos:Pan44_45630"/>
<dbReference type="RefSeq" id="WP_145033977.1">
    <property type="nucleotide sequence ID" value="NZ_CP036271.1"/>
</dbReference>
<dbReference type="Proteomes" id="UP000315700">
    <property type="component" value="Chromosome"/>
</dbReference>
<dbReference type="AlphaFoldDB" id="A0A517SK57"/>
<dbReference type="OrthoDB" id="267419at2"/>
<dbReference type="InParanoid" id="A0A517SK57"/>
<proteinExistence type="predicted"/>
<dbReference type="EMBL" id="CP036271">
    <property type="protein sequence ID" value="QDT56508.1"/>
    <property type="molecule type" value="Genomic_DNA"/>
</dbReference>
<protein>
    <recommendedName>
        <fullName evidence="3">Hemerythrin-like domain-containing protein</fullName>
    </recommendedName>
</protein>
<sequence>MQTNRVATCIEQVRDGHQQVEQAVHELRSWWEQCGGEMTPPFQELCRRLIDLRPLLKAHFQDEESADHTFGLDDLPSPSNCRAVLLADLDQLIARLQVCHPGTDCWADAEFALNRFLTQLGAHEARELATLPDAAVAEDLPINW</sequence>
<evidence type="ECO:0000313" key="1">
    <source>
        <dbReference type="EMBL" id="QDT56508.1"/>
    </source>
</evidence>
<keyword evidence="2" id="KW-1185">Reference proteome</keyword>
<organism evidence="1 2">
    <name type="scientific">Caulifigura coniformis</name>
    <dbReference type="NCBI Taxonomy" id="2527983"/>
    <lineage>
        <taxon>Bacteria</taxon>
        <taxon>Pseudomonadati</taxon>
        <taxon>Planctomycetota</taxon>
        <taxon>Planctomycetia</taxon>
        <taxon>Planctomycetales</taxon>
        <taxon>Planctomycetaceae</taxon>
        <taxon>Caulifigura</taxon>
    </lineage>
</organism>
<reference evidence="1 2" key="1">
    <citation type="submission" date="2019-02" db="EMBL/GenBank/DDBJ databases">
        <title>Deep-cultivation of Planctomycetes and their phenomic and genomic characterization uncovers novel biology.</title>
        <authorList>
            <person name="Wiegand S."/>
            <person name="Jogler M."/>
            <person name="Boedeker C."/>
            <person name="Pinto D."/>
            <person name="Vollmers J."/>
            <person name="Rivas-Marin E."/>
            <person name="Kohn T."/>
            <person name="Peeters S.H."/>
            <person name="Heuer A."/>
            <person name="Rast P."/>
            <person name="Oberbeckmann S."/>
            <person name="Bunk B."/>
            <person name="Jeske O."/>
            <person name="Meyerdierks A."/>
            <person name="Storesund J.E."/>
            <person name="Kallscheuer N."/>
            <person name="Luecker S."/>
            <person name="Lage O.M."/>
            <person name="Pohl T."/>
            <person name="Merkel B.J."/>
            <person name="Hornburger P."/>
            <person name="Mueller R.-W."/>
            <person name="Bruemmer F."/>
            <person name="Labrenz M."/>
            <person name="Spormann A.M."/>
            <person name="Op den Camp H."/>
            <person name="Overmann J."/>
            <person name="Amann R."/>
            <person name="Jetten M.S.M."/>
            <person name="Mascher T."/>
            <person name="Medema M.H."/>
            <person name="Devos D.P."/>
            <person name="Kaster A.-K."/>
            <person name="Ovreas L."/>
            <person name="Rohde M."/>
            <person name="Galperin M.Y."/>
            <person name="Jogler C."/>
        </authorList>
    </citation>
    <scope>NUCLEOTIDE SEQUENCE [LARGE SCALE GENOMIC DNA]</scope>
    <source>
        <strain evidence="1 2">Pan44</strain>
    </source>
</reference>
<accession>A0A517SK57</accession>
<gene>
    <name evidence="1" type="ORF">Pan44_45630</name>
</gene>
<evidence type="ECO:0008006" key="3">
    <source>
        <dbReference type="Google" id="ProtNLM"/>
    </source>
</evidence>